<proteinExistence type="predicted"/>
<organism evidence="1 2">
    <name type="scientific">Avena sativa</name>
    <name type="common">Oat</name>
    <dbReference type="NCBI Taxonomy" id="4498"/>
    <lineage>
        <taxon>Eukaryota</taxon>
        <taxon>Viridiplantae</taxon>
        <taxon>Streptophyta</taxon>
        <taxon>Embryophyta</taxon>
        <taxon>Tracheophyta</taxon>
        <taxon>Spermatophyta</taxon>
        <taxon>Magnoliopsida</taxon>
        <taxon>Liliopsida</taxon>
        <taxon>Poales</taxon>
        <taxon>Poaceae</taxon>
        <taxon>BOP clade</taxon>
        <taxon>Pooideae</taxon>
        <taxon>Poodae</taxon>
        <taxon>Poeae</taxon>
        <taxon>Poeae Chloroplast Group 1 (Aveneae type)</taxon>
        <taxon>Aveninae</taxon>
        <taxon>Avena</taxon>
    </lineage>
</organism>
<dbReference type="EnsemblPlants" id="AVESA.00010b.r2.1AG0003530.1">
    <property type="protein sequence ID" value="AVESA.00010b.r2.1AG0003530.1.CDS"/>
    <property type="gene ID" value="AVESA.00010b.r2.1AG0003530"/>
</dbReference>
<evidence type="ECO:0000313" key="2">
    <source>
        <dbReference type="Proteomes" id="UP001732700"/>
    </source>
</evidence>
<dbReference type="Proteomes" id="UP001732700">
    <property type="component" value="Chromosome 1A"/>
</dbReference>
<evidence type="ECO:0000313" key="1">
    <source>
        <dbReference type="EnsemblPlants" id="AVESA.00010b.r2.1AG0003530.1.CDS"/>
    </source>
</evidence>
<protein>
    <submittedName>
        <fullName evidence="1">Uncharacterized protein</fullName>
    </submittedName>
</protein>
<accession>A0ACD5T746</accession>
<sequence length="483" mass="52032">MRGRKRGKSKYLNCDECRASARENDDRNYADDCQNRRGRLWRPSPTLPPRLSSVPRHHHLPPTFSPAHLLSATITATRLAPPRAIRGNQPRRPKQGRSRADSEGMAHDEAVATQRTGKTASPPKDQPAPYPYPDWSAMQAYYGPGVLPPTYFAPAMAPGHPPPPYMWGAQPMMPPPFGTPYAAMYPHGGAYPHPLMPMMANPLSVEPAKSASSKDKSSNKKLKEIDGTAVSTGSGNSKKTSSSEDYSGEGSSDINDLKVSGTPRRRSLDGGLDTGATAAPRNTDPVMGNGAILPNQCFSAPVIKPSVTNVANSRAIGTPVSPLPGVMIPTHTGISTELSNKDEREVKREKRKQSNRESARRSRLRKQAETEELATQVESLTAENTSLRSEIGKLTKSSEKLRLENSALVVKLKETAVPTDTEMPPDKPAAAVAASSSPRIVENFLSMIDDTSKSGVSSHMEHGEPKLRQLLGSSAPTDAVAAS</sequence>
<keyword evidence="2" id="KW-1185">Reference proteome</keyword>
<reference evidence="1" key="1">
    <citation type="submission" date="2021-05" db="EMBL/GenBank/DDBJ databases">
        <authorList>
            <person name="Scholz U."/>
            <person name="Mascher M."/>
            <person name="Fiebig A."/>
        </authorList>
    </citation>
    <scope>NUCLEOTIDE SEQUENCE [LARGE SCALE GENOMIC DNA]</scope>
</reference>
<name>A0ACD5T746_AVESA</name>
<reference evidence="1" key="2">
    <citation type="submission" date="2025-09" db="UniProtKB">
        <authorList>
            <consortium name="EnsemblPlants"/>
        </authorList>
    </citation>
    <scope>IDENTIFICATION</scope>
</reference>